<sequence length="233" mass="26787">MQKIQKQNTVQLNLQNVQQFIPSLQNGSQVGNCSPKPPISLKSNKSPKGDISFRVISPKLTINQNNSQRSISKSSSPIEKQISEPDKLQFLENENDAVIEDNCVNVPEVQQLNKIKEKLTDMGGQISKFHLLDINLQVLKKWQQELLEETKSLILLNKNVINFSNTKMMPPKSNFVKKVSSEELLEKLQTEQKKRLDAEEQSSKILQEQEKYISVLNQKLFQLEQQYSNRKPK</sequence>
<keyword evidence="4" id="KW-1185">Reference proteome</keyword>
<feature type="coiled-coil region" evidence="1">
    <location>
        <begin position="181"/>
        <end position="226"/>
    </location>
</feature>
<name>A0A8S1PEC1_9CILI</name>
<dbReference type="AlphaFoldDB" id="A0A8S1PEC1"/>
<dbReference type="OrthoDB" id="306051at2759"/>
<gene>
    <name evidence="3" type="ORF">PSON_ATCC_30995.1.T0750201</name>
</gene>
<dbReference type="EMBL" id="CAJJDN010000075">
    <property type="protein sequence ID" value="CAD8101294.1"/>
    <property type="molecule type" value="Genomic_DNA"/>
</dbReference>
<reference evidence="3" key="1">
    <citation type="submission" date="2021-01" db="EMBL/GenBank/DDBJ databases">
        <authorList>
            <consortium name="Genoscope - CEA"/>
            <person name="William W."/>
        </authorList>
    </citation>
    <scope>NUCLEOTIDE SEQUENCE</scope>
</reference>
<protein>
    <submittedName>
        <fullName evidence="3">Uncharacterized protein</fullName>
    </submittedName>
</protein>
<evidence type="ECO:0000313" key="3">
    <source>
        <dbReference type="EMBL" id="CAD8101294.1"/>
    </source>
</evidence>
<evidence type="ECO:0000256" key="2">
    <source>
        <dbReference type="SAM" id="MobiDB-lite"/>
    </source>
</evidence>
<dbReference type="Proteomes" id="UP000692954">
    <property type="component" value="Unassembled WGS sequence"/>
</dbReference>
<feature type="region of interest" description="Disordered" evidence="2">
    <location>
        <begin position="25"/>
        <end position="47"/>
    </location>
</feature>
<comment type="caution">
    <text evidence="3">The sequence shown here is derived from an EMBL/GenBank/DDBJ whole genome shotgun (WGS) entry which is preliminary data.</text>
</comment>
<organism evidence="3 4">
    <name type="scientific">Paramecium sonneborni</name>
    <dbReference type="NCBI Taxonomy" id="65129"/>
    <lineage>
        <taxon>Eukaryota</taxon>
        <taxon>Sar</taxon>
        <taxon>Alveolata</taxon>
        <taxon>Ciliophora</taxon>
        <taxon>Intramacronucleata</taxon>
        <taxon>Oligohymenophorea</taxon>
        <taxon>Peniculida</taxon>
        <taxon>Parameciidae</taxon>
        <taxon>Paramecium</taxon>
    </lineage>
</organism>
<proteinExistence type="predicted"/>
<accession>A0A8S1PEC1</accession>
<evidence type="ECO:0000313" key="4">
    <source>
        <dbReference type="Proteomes" id="UP000692954"/>
    </source>
</evidence>
<evidence type="ECO:0000256" key="1">
    <source>
        <dbReference type="SAM" id="Coils"/>
    </source>
</evidence>
<keyword evidence="1" id="KW-0175">Coiled coil</keyword>